<dbReference type="GO" id="GO:0006396">
    <property type="term" value="P:RNA processing"/>
    <property type="evidence" value="ECO:0007669"/>
    <property type="project" value="InterPro"/>
</dbReference>
<evidence type="ECO:0000313" key="4">
    <source>
        <dbReference type="EMBL" id="BDU74374.1"/>
    </source>
</evidence>
<evidence type="ECO:0000313" key="5">
    <source>
        <dbReference type="Proteomes" id="UP001238179"/>
    </source>
</evidence>
<dbReference type="RefSeq" id="WP_316413049.1">
    <property type="nucleotide sequence ID" value="NZ_AP027080.1"/>
</dbReference>
<accession>A0AA48K9V4</accession>
<dbReference type="AlphaFoldDB" id="A0AA48K9V4"/>
<evidence type="ECO:0000259" key="3">
    <source>
        <dbReference type="Pfam" id="PF00588"/>
    </source>
</evidence>
<dbReference type="Gene3D" id="3.40.1280.10">
    <property type="match status" value="1"/>
</dbReference>
<keyword evidence="2" id="KW-0808">Transferase</keyword>
<keyword evidence="1 4" id="KW-0489">Methyltransferase</keyword>
<dbReference type="InterPro" id="IPR029028">
    <property type="entry name" value="Alpha/beta_knot_MTases"/>
</dbReference>
<dbReference type="GO" id="GO:0008173">
    <property type="term" value="F:RNA methyltransferase activity"/>
    <property type="evidence" value="ECO:0007669"/>
    <property type="project" value="InterPro"/>
</dbReference>
<evidence type="ECO:0000256" key="1">
    <source>
        <dbReference type="ARBA" id="ARBA00022603"/>
    </source>
</evidence>
<dbReference type="PANTHER" id="PTHR43191">
    <property type="entry name" value="RRNA METHYLTRANSFERASE 3"/>
    <property type="match status" value="1"/>
</dbReference>
<reference evidence="5" key="1">
    <citation type="journal article" date="2023" name="Int. J. Syst. Evol. Microbiol.">
        <title>Mesoterricola silvestris gen. nov., sp. nov., Mesoterricola sediminis sp. nov., Geothrix oryzae sp. nov., Geothrix edaphica sp. nov., Geothrix rubra sp. nov., and Geothrix limicola sp. nov., six novel members of Acidobacteriota isolated from soils.</title>
        <authorList>
            <person name="Itoh H."/>
            <person name="Sugisawa Y."/>
            <person name="Mise K."/>
            <person name="Xu Z."/>
            <person name="Kuniyasu M."/>
            <person name="Ushijima N."/>
            <person name="Kawano K."/>
            <person name="Kobayashi E."/>
            <person name="Shiratori Y."/>
            <person name="Masuda Y."/>
            <person name="Senoo K."/>
        </authorList>
    </citation>
    <scope>NUCLEOTIDE SEQUENCE [LARGE SCALE GENOMIC DNA]</scope>
    <source>
        <strain evidence="5">W79</strain>
    </source>
</reference>
<dbReference type="GO" id="GO:0032259">
    <property type="term" value="P:methylation"/>
    <property type="evidence" value="ECO:0007669"/>
    <property type="project" value="UniProtKB-KW"/>
</dbReference>
<dbReference type="InterPro" id="IPR051259">
    <property type="entry name" value="rRNA_Methyltransferase"/>
</dbReference>
<gene>
    <name evidence="4" type="ORF">METEAL_35480</name>
</gene>
<dbReference type="SUPFAM" id="SSF75217">
    <property type="entry name" value="alpha/beta knot"/>
    <property type="match status" value="1"/>
</dbReference>
<dbReference type="Pfam" id="PF00588">
    <property type="entry name" value="SpoU_methylase"/>
    <property type="match status" value="1"/>
</dbReference>
<dbReference type="InterPro" id="IPR001537">
    <property type="entry name" value="SpoU_MeTrfase"/>
</dbReference>
<dbReference type="EMBL" id="AP027080">
    <property type="protein sequence ID" value="BDU74374.1"/>
    <property type="molecule type" value="Genomic_DNA"/>
</dbReference>
<dbReference type="InterPro" id="IPR029026">
    <property type="entry name" value="tRNA_m1G_MTases_N"/>
</dbReference>
<feature type="domain" description="tRNA/rRNA methyltransferase SpoU type" evidence="3">
    <location>
        <begin position="114"/>
        <end position="246"/>
    </location>
</feature>
<dbReference type="Proteomes" id="UP001238179">
    <property type="component" value="Chromosome"/>
</dbReference>
<sequence length="256" mass="26996">MEKENLITSRANPRFKALRSLPSAGGARRTHTLLLGAKLIEAWAQGPESARLRPVTWLRLEGARPHPLEPSLKVETFVLGETLMRDLAEAGSPPDHALLAALEPAPEGPLPSRVIVPWGIQDPGNLGAILRSAAAFGFQEAILGPGCADPFAPRALRGGMGAAFLLPMRRREILDLDEGAWIALDGAPGALPLERAPLAGRVRILVGNEGHGFDGAELPEGITRVAIPIRGVESLNAAVAAGIACFETARRAGLGR</sequence>
<name>A0AA48K9V4_9BACT</name>
<dbReference type="KEGG" id="msil:METEAL_35480"/>
<protein>
    <submittedName>
        <fullName evidence="4">RNA methyltransferase</fullName>
    </submittedName>
</protein>
<organism evidence="4 5">
    <name type="scientific">Mesoterricola silvestris</name>
    <dbReference type="NCBI Taxonomy" id="2927979"/>
    <lineage>
        <taxon>Bacteria</taxon>
        <taxon>Pseudomonadati</taxon>
        <taxon>Acidobacteriota</taxon>
        <taxon>Holophagae</taxon>
        <taxon>Holophagales</taxon>
        <taxon>Holophagaceae</taxon>
        <taxon>Mesoterricola</taxon>
    </lineage>
</organism>
<dbReference type="PANTHER" id="PTHR43191:SF2">
    <property type="entry name" value="RRNA METHYLTRANSFERASE 3, MITOCHONDRIAL"/>
    <property type="match status" value="1"/>
</dbReference>
<proteinExistence type="predicted"/>
<dbReference type="CDD" id="cd18095">
    <property type="entry name" value="SpoU-like_rRNA-MTase"/>
    <property type="match status" value="1"/>
</dbReference>
<dbReference type="GO" id="GO:0003723">
    <property type="term" value="F:RNA binding"/>
    <property type="evidence" value="ECO:0007669"/>
    <property type="project" value="InterPro"/>
</dbReference>
<keyword evidence="5" id="KW-1185">Reference proteome</keyword>
<evidence type="ECO:0000256" key="2">
    <source>
        <dbReference type="ARBA" id="ARBA00022679"/>
    </source>
</evidence>